<keyword evidence="7" id="KW-0539">Nucleus</keyword>
<feature type="compositionally biased region" description="Gly residues" evidence="8">
    <location>
        <begin position="927"/>
        <end position="941"/>
    </location>
</feature>
<dbReference type="PROSITE" id="PS00463">
    <property type="entry name" value="ZN2_CY6_FUNGAL_1"/>
    <property type="match status" value="1"/>
</dbReference>
<protein>
    <recommendedName>
        <fullName evidence="9">Zn(2)-C6 fungal-type domain-containing protein</fullName>
    </recommendedName>
</protein>
<dbReference type="InterPro" id="IPR036864">
    <property type="entry name" value="Zn2-C6_fun-type_DNA-bd_sf"/>
</dbReference>
<dbReference type="AlphaFoldDB" id="A0A0P9GKA6"/>
<dbReference type="SUPFAM" id="SSF57701">
    <property type="entry name" value="Zn2/Cys6 DNA-binding domain"/>
    <property type="match status" value="1"/>
</dbReference>
<accession>A0A0P9GKA6</accession>
<evidence type="ECO:0000256" key="8">
    <source>
        <dbReference type="SAM" id="MobiDB-lite"/>
    </source>
</evidence>
<dbReference type="EMBL" id="KQ474082">
    <property type="protein sequence ID" value="KPV73714.1"/>
    <property type="molecule type" value="Genomic_DNA"/>
</dbReference>
<proteinExistence type="predicted"/>
<keyword evidence="6" id="KW-0804">Transcription</keyword>
<feature type="compositionally biased region" description="Low complexity" evidence="8">
    <location>
        <begin position="742"/>
        <end position="753"/>
    </location>
</feature>
<keyword evidence="4" id="KW-0805">Transcription regulation</keyword>
<evidence type="ECO:0000256" key="3">
    <source>
        <dbReference type="ARBA" id="ARBA00022833"/>
    </source>
</evidence>
<dbReference type="RefSeq" id="XP_018269763.1">
    <property type="nucleotide sequence ID" value="XM_018417558.1"/>
</dbReference>
<keyword evidence="5" id="KW-0238">DNA-binding</keyword>
<evidence type="ECO:0000256" key="5">
    <source>
        <dbReference type="ARBA" id="ARBA00023125"/>
    </source>
</evidence>
<dbReference type="STRING" id="578459.A0A0P9GKA6"/>
<dbReference type="PANTHER" id="PTHR31845:SF34">
    <property type="entry name" value="TRANSCRIPTIONAL ACTIVATOR OF PROTEASES PRTT"/>
    <property type="match status" value="1"/>
</dbReference>
<dbReference type="SMART" id="SM00066">
    <property type="entry name" value="GAL4"/>
    <property type="match status" value="1"/>
</dbReference>
<dbReference type="GO" id="GO:0000976">
    <property type="term" value="F:transcription cis-regulatory region binding"/>
    <property type="evidence" value="ECO:0007669"/>
    <property type="project" value="TreeGrafter"/>
</dbReference>
<dbReference type="Pfam" id="PF00172">
    <property type="entry name" value="Zn_clus"/>
    <property type="match status" value="1"/>
</dbReference>
<gene>
    <name evidence="10" type="ORF">RHOBADRAFT_54905</name>
</gene>
<dbReference type="GO" id="GO:0000981">
    <property type="term" value="F:DNA-binding transcription factor activity, RNA polymerase II-specific"/>
    <property type="evidence" value="ECO:0007669"/>
    <property type="project" value="InterPro"/>
</dbReference>
<feature type="domain" description="Zn(2)-C6 fungal-type" evidence="9">
    <location>
        <begin position="19"/>
        <end position="50"/>
    </location>
</feature>
<evidence type="ECO:0000256" key="1">
    <source>
        <dbReference type="ARBA" id="ARBA00004123"/>
    </source>
</evidence>
<feature type="region of interest" description="Disordered" evidence="8">
    <location>
        <begin position="822"/>
        <end position="846"/>
    </location>
</feature>
<feature type="compositionally biased region" description="Polar residues" evidence="8">
    <location>
        <begin position="836"/>
        <end position="846"/>
    </location>
</feature>
<evidence type="ECO:0000256" key="6">
    <source>
        <dbReference type="ARBA" id="ARBA00023163"/>
    </source>
</evidence>
<evidence type="ECO:0000256" key="7">
    <source>
        <dbReference type="ARBA" id="ARBA00023242"/>
    </source>
</evidence>
<keyword evidence="2" id="KW-0479">Metal-binding</keyword>
<name>A0A0P9GKA6_RHOGW</name>
<reference evidence="10 11" key="1">
    <citation type="journal article" date="2015" name="Front. Microbiol.">
        <title>Genome sequence of the plant growth promoting endophytic yeast Rhodotorula graminis WP1.</title>
        <authorList>
            <person name="Firrincieli A."/>
            <person name="Otillar R."/>
            <person name="Salamov A."/>
            <person name="Schmutz J."/>
            <person name="Khan Z."/>
            <person name="Redman R.S."/>
            <person name="Fleck N.D."/>
            <person name="Lindquist E."/>
            <person name="Grigoriev I.V."/>
            <person name="Doty S.L."/>
        </authorList>
    </citation>
    <scope>NUCLEOTIDE SEQUENCE [LARGE SCALE GENOMIC DNA]</scope>
    <source>
        <strain evidence="10 11">WP1</strain>
    </source>
</reference>
<dbReference type="Proteomes" id="UP000053890">
    <property type="component" value="Unassembled WGS sequence"/>
</dbReference>
<evidence type="ECO:0000313" key="11">
    <source>
        <dbReference type="Proteomes" id="UP000053890"/>
    </source>
</evidence>
<dbReference type="PROSITE" id="PS50048">
    <property type="entry name" value="ZN2_CY6_FUNGAL_2"/>
    <property type="match status" value="1"/>
</dbReference>
<sequence length="953" mass="101687">MGDIQPATGKTRPGRKRQACIACSSTKQKCDGATRHPCRRCELYSISCEYPDGQVPRTAVRVQPSVANGPAASTSAVGAPAASAGGNEDVAAALRELSARLTSIEAGLEADRRAGLRPVDPSSSSFAPPTFDLPHASAASTPARPESVELPADTNPLQVLVSTMEQMSREEGEHGMDEDEPAGGLLAGEADNNYDLEELEWRAKNEPRSNRPDAFARALVSFEDVQIAFNFYVQRIQPWIPVVERRSPLVVREKAPFLFHVILLVTNYYNTSTSPRAREVYDGLNSIVHELLVAHILAPDPVMFTRDLVRAILLLLYYKPIQTAAYAHRGLKSSSRIVHASKINALSSLMLHSLIQRAATFISVPQSPTLLTRVLDNFEQATQDERKRALAEFRLWCTVVGADALGSLQSGRLTWTDPTSALRITRRFAAFAADPTDVRRASILELYSIVTLPTSMAATSNPVRYRLENLNRINAELDAWRAHWAPLLAEMQTRGDPLAYTVVQTSAQFVILAVNGAVFTRWDLERKKELEHGKEGRPRLTTDDWQHLHRAAQAAETAIFIVSTEATAGNSLMRESKWPPPTKGFRAPLNLDPRITEDFKTALDTMTCIAFVYSLLFLVRMASAGLITCDIETRQADYEAGCDLDTPQPLATGQKLPCLLELGAAFLTGISPNPDHPARRHALLVDVILRVGLSAASPQAHGAPSPVSNSGGHRRSPVIPPLHSPSSLSHIVTNPSSTLARPSTFPSSSSSTPGMRLPSPFADPSGSSSMPPPPPRPPVSSFDSWLWDSNTPSGSFSGPLRMQDGSFVMPDLSVATSAAASSSSSGALPAPVSAPTAPSQYSTGRPVTTPAEATALAAGAGRKGDAAQAMASLLSEVNPFLDDFYSTQPGIGSHAFNDDFGLGLAGGATDGALLPGLEWTAMGLPGAAGGAGAPAGSGGAEGQPWSGYTGEAA</sequence>
<comment type="subcellular location">
    <subcellularLocation>
        <location evidence="1">Nucleus</location>
    </subcellularLocation>
</comment>
<feature type="region of interest" description="Disordered" evidence="8">
    <location>
        <begin position="115"/>
        <end position="156"/>
    </location>
</feature>
<feature type="compositionally biased region" description="Low complexity" evidence="8">
    <location>
        <begin position="822"/>
        <end position="834"/>
    </location>
</feature>
<dbReference type="GeneID" id="28978006"/>
<dbReference type="Gene3D" id="4.10.240.10">
    <property type="entry name" value="Zn(2)-C6 fungal-type DNA-binding domain"/>
    <property type="match status" value="1"/>
</dbReference>
<dbReference type="InterPro" id="IPR001138">
    <property type="entry name" value="Zn2Cys6_DnaBD"/>
</dbReference>
<dbReference type="CDD" id="cd00067">
    <property type="entry name" value="GAL4"/>
    <property type="match status" value="1"/>
</dbReference>
<dbReference type="OrthoDB" id="4454541at2759"/>
<keyword evidence="11" id="KW-1185">Reference proteome</keyword>
<dbReference type="GO" id="GO:0008270">
    <property type="term" value="F:zinc ion binding"/>
    <property type="evidence" value="ECO:0007669"/>
    <property type="project" value="InterPro"/>
</dbReference>
<evidence type="ECO:0000256" key="4">
    <source>
        <dbReference type="ARBA" id="ARBA00023015"/>
    </source>
</evidence>
<organism evidence="10 11">
    <name type="scientific">Rhodotorula graminis (strain WP1)</name>
    <dbReference type="NCBI Taxonomy" id="578459"/>
    <lineage>
        <taxon>Eukaryota</taxon>
        <taxon>Fungi</taxon>
        <taxon>Dikarya</taxon>
        <taxon>Basidiomycota</taxon>
        <taxon>Pucciniomycotina</taxon>
        <taxon>Microbotryomycetes</taxon>
        <taxon>Sporidiobolales</taxon>
        <taxon>Sporidiobolaceae</taxon>
        <taxon>Rhodotorula</taxon>
    </lineage>
</organism>
<keyword evidence="3" id="KW-0862">Zinc</keyword>
<dbReference type="PANTHER" id="PTHR31845">
    <property type="entry name" value="FINGER DOMAIN PROTEIN, PUTATIVE-RELATED"/>
    <property type="match status" value="1"/>
</dbReference>
<feature type="region of interest" description="Disordered" evidence="8">
    <location>
        <begin position="697"/>
        <end position="785"/>
    </location>
</feature>
<dbReference type="OMA" id="RLRVWIN"/>
<feature type="region of interest" description="Disordered" evidence="8">
    <location>
        <begin position="927"/>
        <end position="953"/>
    </location>
</feature>
<dbReference type="GO" id="GO:0005634">
    <property type="term" value="C:nucleus"/>
    <property type="evidence" value="ECO:0007669"/>
    <property type="project" value="UniProtKB-SubCell"/>
</dbReference>
<evidence type="ECO:0000313" key="10">
    <source>
        <dbReference type="EMBL" id="KPV73714.1"/>
    </source>
</evidence>
<evidence type="ECO:0000256" key="2">
    <source>
        <dbReference type="ARBA" id="ARBA00022723"/>
    </source>
</evidence>
<evidence type="ECO:0000259" key="9">
    <source>
        <dbReference type="PROSITE" id="PS50048"/>
    </source>
</evidence>
<dbReference type="InterPro" id="IPR051089">
    <property type="entry name" value="prtT"/>
</dbReference>